<protein>
    <recommendedName>
        <fullName evidence="4">High frequency lysogenization protein HflD homolog</fullName>
    </recommendedName>
</protein>
<evidence type="ECO:0000256" key="4">
    <source>
        <dbReference type="HAMAP-Rule" id="MF_00695"/>
    </source>
</evidence>
<dbReference type="InterPro" id="IPR035932">
    <property type="entry name" value="HflD-like_sf"/>
</dbReference>
<dbReference type="Gene3D" id="1.10.3890.10">
    <property type="entry name" value="HflD-like"/>
    <property type="match status" value="1"/>
</dbReference>
<name>A0A2I1WUZ5_MORMO</name>
<dbReference type="RefSeq" id="WP_004238114.1">
    <property type="nucleotide sequence ID" value="NZ_ABGYJJ040000001.1"/>
</dbReference>
<dbReference type="AlphaFoldDB" id="A0A2I1WUZ5"/>
<dbReference type="GO" id="GO:0005886">
    <property type="term" value="C:plasma membrane"/>
    <property type="evidence" value="ECO:0007669"/>
    <property type="project" value="UniProtKB-SubCell"/>
</dbReference>
<gene>
    <name evidence="4 6" type="primary">hflD</name>
    <name evidence="5" type="ORF">CYG68_15810</name>
    <name evidence="6" type="ORF">OSC06_11910</name>
</gene>
<reference evidence="6" key="2">
    <citation type="submission" date="2023-02" db="EMBL/GenBank/DDBJ databases">
        <title>Detection, antimicrobial susceptibility and genomic characterization of NDM-producing species of Morganellaceae, Yersiniaceae, and Enterobacteriaceae other than Klebsiella.</title>
        <authorList>
            <person name="Camargo C.H."/>
            <person name="Sacchi C.T."/>
            <person name="Campos K.R."/>
        </authorList>
    </citation>
    <scope>NUCLEOTIDE SEQUENCE</scope>
    <source>
        <strain evidence="6">1189_21</strain>
    </source>
</reference>
<evidence type="ECO:0000313" key="5">
    <source>
        <dbReference type="EMBL" id="MBE8613855.1"/>
    </source>
</evidence>
<dbReference type="EMBL" id="PKLF01000015">
    <property type="protein sequence ID" value="MBE8613855.1"/>
    <property type="molecule type" value="Genomic_DNA"/>
</dbReference>
<dbReference type="NCBIfam" id="NF001248">
    <property type="entry name" value="PRK00218.1-4"/>
    <property type="match status" value="1"/>
</dbReference>
<keyword evidence="1 4" id="KW-1003">Cell membrane</keyword>
<dbReference type="GO" id="GO:0005737">
    <property type="term" value="C:cytoplasm"/>
    <property type="evidence" value="ECO:0007669"/>
    <property type="project" value="UniProtKB-SubCell"/>
</dbReference>
<sequence>MAKNYEDITLALAGICQAARLVQQLAHEGQTDNDAVDVMINSIINNNPSSVLNVYGDNVQNLHTGLSAFAGMFNMTGSQGLNAELTRYMLGVMLLERRLNKAPGAMDELGRRIDNLEHQRDHFGLSQEAMLNTIAGIYVDNISSLGPRIQVTGSPEILRNTLIQAKVRSLLLSGIRSAVLWRQVGGNRLQLLFSRSRLVDTAKYLLAQH</sequence>
<dbReference type="HAMAP" id="MF_00695">
    <property type="entry name" value="HflD_protein"/>
    <property type="match status" value="1"/>
</dbReference>
<keyword evidence="3 4" id="KW-0472">Membrane</keyword>
<evidence type="ECO:0000313" key="6">
    <source>
        <dbReference type="EMBL" id="MDS0898680.1"/>
    </source>
</evidence>
<evidence type="ECO:0000256" key="3">
    <source>
        <dbReference type="ARBA" id="ARBA00023136"/>
    </source>
</evidence>
<dbReference type="GeneID" id="93359944"/>
<proteinExistence type="inferred from homology"/>
<comment type="caution">
    <text evidence="5">The sequence shown here is derived from an EMBL/GenBank/DDBJ whole genome shotgun (WGS) entry which is preliminary data.</text>
</comment>
<evidence type="ECO:0000256" key="1">
    <source>
        <dbReference type="ARBA" id="ARBA00022475"/>
    </source>
</evidence>
<organism evidence="5 7">
    <name type="scientific">Morganella morganii</name>
    <name type="common">Proteus morganii</name>
    <dbReference type="NCBI Taxonomy" id="582"/>
    <lineage>
        <taxon>Bacteria</taxon>
        <taxon>Pseudomonadati</taxon>
        <taxon>Pseudomonadota</taxon>
        <taxon>Gammaproteobacteria</taxon>
        <taxon>Enterobacterales</taxon>
        <taxon>Morganellaceae</taxon>
        <taxon>Morganella</taxon>
    </lineage>
</organism>
<comment type="subcellular location">
    <subcellularLocation>
        <location evidence="4">Cytoplasm</location>
    </subcellularLocation>
    <subcellularLocation>
        <location evidence="4">Cell membrane</location>
        <topology evidence="4">Peripheral membrane protein</topology>
        <orientation evidence="4">Cytoplasmic side</orientation>
    </subcellularLocation>
</comment>
<dbReference type="NCBIfam" id="NF001246">
    <property type="entry name" value="PRK00218.1-2"/>
    <property type="match status" value="1"/>
</dbReference>
<dbReference type="EMBL" id="JAPKIY010000017">
    <property type="protein sequence ID" value="MDS0898680.1"/>
    <property type="molecule type" value="Genomic_DNA"/>
</dbReference>
<dbReference type="Proteomes" id="UP001182247">
    <property type="component" value="Unassembled WGS sequence"/>
</dbReference>
<reference evidence="5" key="1">
    <citation type="submission" date="2017-12" db="EMBL/GenBank/DDBJ databases">
        <title>Genome sequencing and analysis.</title>
        <authorList>
            <person name="Huang Y.-T."/>
        </authorList>
    </citation>
    <scope>NUCLEOTIDE SEQUENCE</scope>
    <source>
        <strain evidence="5">VGH116</strain>
    </source>
</reference>
<dbReference type="Proteomes" id="UP000650477">
    <property type="component" value="Unassembled WGS sequence"/>
</dbReference>
<comment type="similarity">
    <text evidence="4">Belongs to the HflD family.</text>
</comment>
<dbReference type="Pfam" id="PF04356">
    <property type="entry name" value="DUF489"/>
    <property type="match status" value="1"/>
</dbReference>
<dbReference type="SUPFAM" id="SSF101322">
    <property type="entry name" value="YcfC-like"/>
    <property type="match status" value="1"/>
</dbReference>
<dbReference type="InterPro" id="IPR007451">
    <property type="entry name" value="HflD"/>
</dbReference>
<dbReference type="PANTHER" id="PTHR38100">
    <property type="entry name" value="HIGH FREQUENCY LYSOGENIZATION PROTEIN HFLD"/>
    <property type="match status" value="1"/>
</dbReference>
<dbReference type="PANTHER" id="PTHR38100:SF1">
    <property type="entry name" value="HIGH FREQUENCY LYSOGENIZATION PROTEIN HFLD"/>
    <property type="match status" value="1"/>
</dbReference>
<evidence type="ECO:0000256" key="2">
    <source>
        <dbReference type="ARBA" id="ARBA00022490"/>
    </source>
</evidence>
<keyword evidence="2 4" id="KW-0963">Cytoplasm</keyword>
<accession>A0A2I1WUZ5</accession>
<evidence type="ECO:0000313" key="7">
    <source>
        <dbReference type="Proteomes" id="UP000650477"/>
    </source>
</evidence>